<feature type="compositionally biased region" description="Polar residues" evidence="5">
    <location>
        <begin position="405"/>
        <end position="422"/>
    </location>
</feature>
<dbReference type="Gene3D" id="3.10.20.90">
    <property type="entry name" value="Phosphatidylinositol 3-kinase Catalytic Subunit, Chain A, domain 1"/>
    <property type="match status" value="1"/>
</dbReference>
<dbReference type="InterPro" id="IPR000232">
    <property type="entry name" value="HSF_DNA-bd"/>
</dbReference>
<feature type="domain" description="HSF-type DNA-binding" evidence="6">
    <location>
        <begin position="234"/>
        <end position="333"/>
    </location>
</feature>
<dbReference type="SMART" id="SM00415">
    <property type="entry name" value="HSF"/>
    <property type="match status" value="1"/>
</dbReference>
<feature type="region of interest" description="Disordered" evidence="5">
    <location>
        <begin position="402"/>
        <end position="425"/>
    </location>
</feature>
<evidence type="ECO:0000259" key="6">
    <source>
        <dbReference type="SMART" id="SM00415"/>
    </source>
</evidence>
<dbReference type="Pfam" id="PF00447">
    <property type="entry name" value="HSF_DNA-bind"/>
    <property type="match status" value="1"/>
</dbReference>
<feature type="compositionally biased region" description="Low complexity" evidence="5">
    <location>
        <begin position="498"/>
        <end position="520"/>
    </location>
</feature>
<dbReference type="AlphaFoldDB" id="A0A7S0AH17"/>
<dbReference type="PANTHER" id="PTHR10015">
    <property type="entry name" value="HEAT SHOCK TRANSCRIPTION FACTOR"/>
    <property type="match status" value="1"/>
</dbReference>
<comment type="similarity">
    <text evidence="4">Belongs to the HSF family.</text>
</comment>
<keyword evidence="2" id="KW-0238">DNA-binding</keyword>
<evidence type="ECO:0000256" key="3">
    <source>
        <dbReference type="ARBA" id="ARBA00023242"/>
    </source>
</evidence>
<name>A0A7S0AH17_9STRA</name>
<feature type="region of interest" description="Disordered" evidence="5">
    <location>
        <begin position="101"/>
        <end position="171"/>
    </location>
</feature>
<gene>
    <name evidence="7" type="ORF">MPOL1434_LOCUS2092</name>
</gene>
<dbReference type="GO" id="GO:0005634">
    <property type="term" value="C:nucleus"/>
    <property type="evidence" value="ECO:0007669"/>
    <property type="project" value="UniProtKB-SubCell"/>
</dbReference>
<dbReference type="SUPFAM" id="SSF46785">
    <property type="entry name" value="Winged helix' DNA-binding domain"/>
    <property type="match status" value="1"/>
</dbReference>
<keyword evidence="3" id="KW-0539">Nucleus</keyword>
<evidence type="ECO:0000256" key="1">
    <source>
        <dbReference type="ARBA" id="ARBA00004123"/>
    </source>
</evidence>
<dbReference type="Gene3D" id="1.10.10.10">
    <property type="entry name" value="Winged helix-like DNA-binding domain superfamily/Winged helix DNA-binding domain"/>
    <property type="match status" value="1"/>
</dbReference>
<organism evidence="7">
    <name type="scientific">Minutocellus polymorphus</name>
    <dbReference type="NCBI Taxonomy" id="265543"/>
    <lineage>
        <taxon>Eukaryota</taxon>
        <taxon>Sar</taxon>
        <taxon>Stramenopiles</taxon>
        <taxon>Ochrophyta</taxon>
        <taxon>Bacillariophyta</taxon>
        <taxon>Mediophyceae</taxon>
        <taxon>Cymatosirophycidae</taxon>
        <taxon>Cymatosirales</taxon>
        <taxon>Cymatosiraceae</taxon>
        <taxon>Minutocellus</taxon>
    </lineage>
</organism>
<feature type="region of interest" description="Disordered" evidence="5">
    <location>
        <begin position="494"/>
        <end position="526"/>
    </location>
</feature>
<evidence type="ECO:0000256" key="5">
    <source>
        <dbReference type="SAM" id="MobiDB-lite"/>
    </source>
</evidence>
<dbReference type="InterPro" id="IPR036388">
    <property type="entry name" value="WH-like_DNA-bd_sf"/>
</dbReference>
<sequence length="663" mass="71169">MCITQSRRRRSYGLNLAAYTAAYAKEAPERTAGTNTTNGAAAAATYMYTTAAPATRPTTQQEQLVDPKDGTAFTAVAFPDTDADVDANFDVLDVDIPPFASGVVSDGSQPPSTCTTGGTNLGETTTSSASTPPSSRGDPFRPLEGQYVQGVYIPPSKPAPKRTRKPQKAGLTAKRNVRHFIQHNYHDHSEEVPTEPEPTSEQIEEAIRLHNMTGGKHKPTSTSSSSSSANGGASIKISFPRKLHHILDQIERDGHAHVISWLPHGRAFAIHKPKEFIATVMPHYFQQTKITSFQRQLNLYGFQRLTRGRDNGGYYHERFLRGMAFLTKNITRTRVKGTRFKGASNPEAEPNFYGMRPVGLVVQAPPAAPAPAPAVQPIAAQQQMQMQMQTQMQQPVGLARRISEGSATSSLSCPSTNTNNQQGGYGALQRVNPIGGQYPPQEEVPRQVVVPVHLEYHHRHNLQYQQYQQMSSASIAAAASATYGQYQPSLSGAPSPIAAAAPQQQQQQQPAEAEVEQGAGVRPGTGTGLDSTVAAAIAAAASDASAASLLLSPRSENFAADDAGGSGGSTAKKASASVTLALLFVQQNENGGSIRRRMVVDLHDNFGKIAEDYARVCGRALGSFVLLRDGEGLGIKHTPATLKFDRFDEEDCTIHVMTEQVGG</sequence>
<evidence type="ECO:0000313" key="7">
    <source>
        <dbReference type="EMBL" id="CAD8362762.1"/>
    </source>
</evidence>
<comment type="subcellular location">
    <subcellularLocation>
        <location evidence="1">Nucleus</location>
    </subcellularLocation>
</comment>
<feature type="compositionally biased region" description="Low complexity" evidence="5">
    <location>
        <begin position="113"/>
        <end position="135"/>
    </location>
</feature>
<dbReference type="GO" id="GO:0003700">
    <property type="term" value="F:DNA-binding transcription factor activity"/>
    <property type="evidence" value="ECO:0007669"/>
    <property type="project" value="InterPro"/>
</dbReference>
<protein>
    <recommendedName>
        <fullName evidence="6">HSF-type DNA-binding domain-containing protein</fullName>
    </recommendedName>
</protein>
<evidence type="ECO:0000256" key="2">
    <source>
        <dbReference type="ARBA" id="ARBA00023125"/>
    </source>
</evidence>
<dbReference type="GO" id="GO:0043565">
    <property type="term" value="F:sequence-specific DNA binding"/>
    <property type="evidence" value="ECO:0007669"/>
    <property type="project" value="InterPro"/>
</dbReference>
<dbReference type="InterPro" id="IPR036390">
    <property type="entry name" value="WH_DNA-bd_sf"/>
</dbReference>
<reference evidence="7" key="1">
    <citation type="submission" date="2021-01" db="EMBL/GenBank/DDBJ databases">
        <authorList>
            <person name="Corre E."/>
            <person name="Pelletier E."/>
            <person name="Niang G."/>
            <person name="Scheremetjew M."/>
            <person name="Finn R."/>
            <person name="Kale V."/>
            <person name="Holt S."/>
            <person name="Cochrane G."/>
            <person name="Meng A."/>
            <person name="Brown T."/>
            <person name="Cohen L."/>
        </authorList>
    </citation>
    <scope>NUCLEOTIDE SEQUENCE</scope>
    <source>
        <strain evidence="7">CCMP3303</strain>
    </source>
</reference>
<dbReference type="FunFam" id="1.10.10.10:FF:000479">
    <property type="entry name" value="Predicted protein"/>
    <property type="match status" value="1"/>
</dbReference>
<dbReference type="PANTHER" id="PTHR10015:SF206">
    <property type="entry name" value="HSF-TYPE DNA-BINDING DOMAIN-CONTAINING PROTEIN"/>
    <property type="match status" value="1"/>
</dbReference>
<accession>A0A7S0AH17</accession>
<dbReference type="EMBL" id="HBEJ01003576">
    <property type="protein sequence ID" value="CAD8362762.1"/>
    <property type="molecule type" value="Transcribed_RNA"/>
</dbReference>
<proteinExistence type="inferred from homology"/>
<evidence type="ECO:0000256" key="4">
    <source>
        <dbReference type="RuleBase" id="RU004020"/>
    </source>
</evidence>
<feature type="region of interest" description="Disordered" evidence="5">
    <location>
        <begin position="213"/>
        <end position="233"/>
    </location>
</feature>